<protein>
    <submittedName>
        <fullName evidence="1">DUF692 domain-containing protein</fullName>
    </submittedName>
</protein>
<evidence type="ECO:0000313" key="1">
    <source>
        <dbReference type="EMBL" id="MCK9686212.1"/>
    </source>
</evidence>
<name>A0A9X1YKU1_9BURK</name>
<dbReference type="Pfam" id="PF05114">
    <property type="entry name" value="MbnB_TglH_ChrH"/>
    <property type="match status" value="1"/>
</dbReference>
<sequence>MTDIVQPLSGTGIGLRQPHYREVFERRPELAFLEVHSENFFLDGGASMHALERARAAYPISLHGVGLSLASADALAGEHLAKLKRLVDRVEPALVSEHLCWGGVGGVHFNDLLPFPYTGEALALLADRIDRVQATLRRRILVENLSAYVECRHSAMTETAFLAELARRTGCGLLLDVNNLYVNAINFGFDPAARLGELAGDSIGQMHLAGHAVVDDCLIDTHGSLVCDPVWSLYEEACRRFGPKPTLIEWDTDLPALDVLLSQAAQADAIARREVAHA</sequence>
<dbReference type="SUPFAM" id="SSF51658">
    <property type="entry name" value="Xylose isomerase-like"/>
    <property type="match status" value="1"/>
</dbReference>
<accession>A0A9X1YKU1</accession>
<dbReference type="InterPro" id="IPR007801">
    <property type="entry name" value="MbnB/TglH/ChrH"/>
</dbReference>
<comment type="caution">
    <text evidence="1">The sequence shown here is derived from an EMBL/GenBank/DDBJ whole genome shotgun (WGS) entry which is preliminary data.</text>
</comment>
<dbReference type="AlphaFoldDB" id="A0A9X1YKU1"/>
<dbReference type="PANTHER" id="PTHR42194:SF1">
    <property type="entry name" value="UPF0276 PROTEIN HI_1600"/>
    <property type="match status" value="1"/>
</dbReference>
<organism evidence="1 2">
    <name type="scientific">Scleromatobacter humisilvae</name>
    <dbReference type="NCBI Taxonomy" id="2897159"/>
    <lineage>
        <taxon>Bacteria</taxon>
        <taxon>Pseudomonadati</taxon>
        <taxon>Pseudomonadota</taxon>
        <taxon>Betaproteobacteria</taxon>
        <taxon>Burkholderiales</taxon>
        <taxon>Sphaerotilaceae</taxon>
        <taxon>Scleromatobacter</taxon>
    </lineage>
</organism>
<dbReference type="InterPro" id="IPR036237">
    <property type="entry name" value="Xyl_isomerase-like_sf"/>
</dbReference>
<dbReference type="EMBL" id="JAJLJH010000002">
    <property type="protein sequence ID" value="MCK9686212.1"/>
    <property type="molecule type" value="Genomic_DNA"/>
</dbReference>
<proteinExistence type="predicted"/>
<dbReference type="Proteomes" id="UP001139353">
    <property type="component" value="Unassembled WGS sequence"/>
</dbReference>
<gene>
    <name evidence="1" type="ORF">LPC04_10895</name>
</gene>
<dbReference type="PANTHER" id="PTHR42194">
    <property type="entry name" value="UPF0276 PROTEIN HI_1600"/>
    <property type="match status" value="1"/>
</dbReference>
<evidence type="ECO:0000313" key="2">
    <source>
        <dbReference type="Proteomes" id="UP001139353"/>
    </source>
</evidence>
<keyword evidence="2" id="KW-1185">Reference proteome</keyword>
<dbReference type="RefSeq" id="WP_275682242.1">
    <property type="nucleotide sequence ID" value="NZ_JAJLJH010000002.1"/>
</dbReference>
<reference evidence="1" key="1">
    <citation type="submission" date="2021-11" db="EMBL/GenBank/DDBJ databases">
        <title>BS-T2-15 a new species belonging to the Comamonadaceae family isolated from the soil of a French oak forest.</title>
        <authorList>
            <person name="Mieszkin S."/>
            <person name="Alain K."/>
        </authorList>
    </citation>
    <scope>NUCLEOTIDE SEQUENCE</scope>
    <source>
        <strain evidence="1">BS-T2-15</strain>
    </source>
</reference>
<dbReference type="NCBIfam" id="NF003818">
    <property type="entry name" value="PRK05409.1"/>
    <property type="match status" value="1"/>
</dbReference>
<dbReference type="Gene3D" id="3.20.20.150">
    <property type="entry name" value="Divalent-metal-dependent TIM barrel enzymes"/>
    <property type="match status" value="1"/>
</dbReference>